<proteinExistence type="predicted"/>
<sequence length="103" mass="11316">MLWFRTVVFLAAAPAVIMAAPYTYSKPSLTSPPRTVATTTLSTITRPTQSIDCDYKYCESNTSWCFYFVPFTTFDISEGPLPGETRTSLGPCGSTTAYSVPTY</sequence>
<keyword evidence="1" id="KW-0732">Signal</keyword>
<dbReference type="Proteomes" id="UP000050424">
    <property type="component" value="Unassembled WGS sequence"/>
</dbReference>
<keyword evidence="3" id="KW-1185">Reference proteome</keyword>
<feature type="chain" id="PRO_5006135907" evidence="1">
    <location>
        <begin position="20"/>
        <end position="103"/>
    </location>
</feature>
<evidence type="ECO:0000313" key="3">
    <source>
        <dbReference type="Proteomes" id="UP000050424"/>
    </source>
</evidence>
<evidence type="ECO:0000256" key="1">
    <source>
        <dbReference type="SAM" id="SignalP"/>
    </source>
</evidence>
<dbReference type="AlphaFoldDB" id="A0A0P7BJT4"/>
<gene>
    <name evidence="2" type="ORF">AK830_g5903</name>
</gene>
<comment type="caution">
    <text evidence="2">The sequence shown here is derived from an EMBL/GenBank/DDBJ whole genome shotgun (WGS) entry which is preliminary data.</text>
</comment>
<evidence type="ECO:0000313" key="2">
    <source>
        <dbReference type="EMBL" id="KPM40643.1"/>
    </source>
</evidence>
<accession>A0A0P7BJT4</accession>
<dbReference type="OrthoDB" id="4837799at2759"/>
<feature type="signal peptide" evidence="1">
    <location>
        <begin position="1"/>
        <end position="19"/>
    </location>
</feature>
<name>A0A0P7BJT4_9HYPO</name>
<protein>
    <submittedName>
        <fullName evidence="2">Uncharacterized protein</fullName>
    </submittedName>
</protein>
<reference evidence="2 3" key="1">
    <citation type="submission" date="2015-09" db="EMBL/GenBank/DDBJ databases">
        <title>Draft genome of a European isolate of the apple canker pathogen Neonectria ditissima.</title>
        <authorList>
            <person name="Gomez-Cortecero A."/>
            <person name="Harrison R.J."/>
            <person name="Armitage A.D."/>
        </authorList>
    </citation>
    <scope>NUCLEOTIDE SEQUENCE [LARGE SCALE GENOMIC DNA]</scope>
    <source>
        <strain evidence="2 3">R09/05</strain>
    </source>
</reference>
<organism evidence="2 3">
    <name type="scientific">Neonectria ditissima</name>
    <dbReference type="NCBI Taxonomy" id="78410"/>
    <lineage>
        <taxon>Eukaryota</taxon>
        <taxon>Fungi</taxon>
        <taxon>Dikarya</taxon>
        <taxon>Ascomycota</taxon>
        <taxon>Pezizomycotina</taxon>
        <taxon>Sordariomycetes</taxon>
        <taxon>Hypocreomycetidae</taxon>
        <taxon>Hypocreales</taxon>
        <taxon>Nectriaceae</taxon>
        <taxon>Neonectria</taxon>
    </lineage>
</organism>
<dbReference type="EMBL" id="LKCW01000079">
    <property type="protein sequence ID" value="KPM40643.1"/>
    <property type="molecule type" value="Genomic_DNA"/>
</dbReference>